<protein>
    <submittedName>
        <fullName evidence="1">Uncharacterized protein</fullName>
    </submittedName>
</protein>
<dbReference type="GO" id="GO:0005975">
    <property type="term" value="P:carbohydrate metabolic process"/>
    <property type="evidence" value="ECO:0007669"/>
    <property type="project" value="InterPro"/>
</dbReference>
<dbReference type="PROSITE" id="PS51257">
    <property type="entry name" value="PROKAR_LIPOPROTEIN"/>
    <property type="match status" value="1"/>
</dbReference>
<evidence type="ECO:0000313" key="1">
    <source>
        <dbReference type="EMBL" id="KKL97040.1"/>
    </source>
</evidence>
<dbReference type="SUPFAM" id="SSF49785">
    <property type="entry name" value="Galactose-binding domain-like"/>
    <property type="match status" value="1"/>
</dbReference>
<gene>
    <name evidence="1" type="ORF">LCGC14_1838450</name>
</gene>
<dbReference type="Gene3D" id="2.60.120.260">
    <property type="entry name" value="Galactose-binding domain-like"/>
    <property type="match status" value="1"/>
</dbReference>
<accession>A0A0F9ITB4</accession>
<sequence>MYFPKLILRYLVLVVPVFLFLSCSEIPERELLDLQGTWNIRLDPDLVGNTEEWYGQKFENEIILPGSTVEYGYGNEITEDTEWFGKVSDISFYTDERYARYRQPGEIKMPIWLTQTKKFTGVAWFQKEVVIPDNWDAKRVQLLLERAHWETRVWVDNHYTGSRNSLCAPHCYDLSKW</sequence>
<reference evidence="1" key="1">
    <citation type="journal article" date="2015" name="Nature">
        <title>Complex archaea that bridge the gap between prokaryotes and eukaryotes.</title>
        <authorList>
            <person name="Spang A."/>
            <person name="Saw J.H."/>
            <person name="Jorgensen S.L."/>
            <person name="Zaremba-Niedzwiedzka K."/>
            <person name="Martijn J."/>
            <person name="Lind A.E."/>
            <person name="van Eijk R."/>
            <person name="Schleper C."/>
            <person name="Guy L."/>
            <person name="Ettema T.J."/>
        </authorList>
    </citation>
    <scope>NUCLEOTIDE SEQUENCE</scope>
</reference>
<dbReference type="EMBL" id="LAZR01018267">
    <property type="protein sequence ID" value="KKL97040.1"/>
    <property type="molecule type" value="Genomic_DNA"/>
</dbReference>
<dbReference type="InterPro" id="IPR008979">
    <property type="entry name" value="Galactose-bd-like_sf"/>
</dbReference>
<dbReference type="AlphaFoldDB" id="A0A0F9ITB4"/>
<dbReference type="GO" id="GO:0004553">
    <property type="term" value="F:hydrolase activity, hydrolyzing O-glycosyl compounds"/>
    <property type="evidence" value="ECO:0007669"/>
    <property type="project" value="InterPro"/>
</dbReference>
<feature type="non-terminal residue" evidence="1">
    <location>
        <position position="177"/>
    </location>
</feature>
<name>A0A0F9ITB4_9ZZZZ</name>
<organism evidence="1">
    <name type="scientific">marine sediment metagenome</name>
    <dbReference type="NCBI Taxonomy" id="412755"/>
    <lineage>
        <taxon>unclassified sequences</taxon>
        <taxon>metagenomes</taxon>
        <taxon>ecological metagenomes</taxon>
    </lineage>
</organism>
<proteinExistence type="predicted"/>
<comment type="caution">
    <text evidence="1">The sequence shown here is derived from an EMBL/GenBank/DDBJ whole genome shotgun (WGS) entry which is preliminary data.</text>
</comment>